<reference evidence="4 5" key="1">
    <citation type="journal article" date="2020" name="ISME J.">
        <title>Uncovering the hidden diversity of litter-decomposition mechanisms in mushroom-forming fungi.</title>
        <authorList>
            <person name="Floudas D."/>
            <person name="Bentzer J."/>
            <person name="Ahren D."/>
            <person name="Johansson T."/>
            <person name="Persson P."/>
            <person name="Tunlid A."/>
        </authorList>
    </citation>
    <scope>NUCLEOTIDE SEQUENCE [LARGE SCALE GENOMIC DNA]</scope>
    <source>
        <strain evidence="4 5">CBS 175.51</strain>
    </source>
</reference>
<dbReference type="Gene3D" id="3.40.50.300">
    <property type="entry name" value="P-loop containing nucleotide triphosphate hydrolases"/>
    <property type="match status" value="1"/>
</dbReference>
<evidence type="ECO:0000313" key="5">
    <source>
        <dbReference type="Proteomes" id="UP000541558"/>
    </source>
</evidence>
<dbReference type="PANTHER" id="PTHR10039">
    <property type="entry name" value="AMELOGENIN"/>
    <property type="match status" value="1"/>
</dbReference>
<keyword evidence="1" id="KW-0677">Repeat</keyword>
<dbReference type="InterPro" id="IPR056884">
    <property type="entry name" value="NPHP3-like_N"/>
</dbReference>
<evidence type="ECO:0000256" key="2">
    <source>
        <dbReference type="SAM" id="MobiDB-lite"/>
    </source>
</evidence>
<evidence type="ECO:0000313" key="4">
    <source>
        <dbReference type="EMBL" id="KAF5336969.1"/>
    </source>
</evidence>
<evidence type="ECO:0000256" key="1">
    <source>
        <dbReference type="ARBA" id="ARBA00022737"/>
    </source>
</evidence>
<evidence type="ECO:0000259" key="3">
    <source>
        <dbReference type="Pfam" id="PF24883"/>
    </source>
</evidence>
<accession>A0A8H5C940</accession>
<dbReference type="AlphaFoldDB" id="A0A8H5C940"/>
<dbReference type="SUPFAM" id="SSF52540">
    <property type="entry name" value="P-loop containing nucleoside triphosphate hydrolases"/>
    <property type="match status" value="1"/>
</dbReference>
<gene>
    <name evidence="4" type="ORF">D9611_002980</name>
</gene>
<dbReference type="Pfam" id="PF24883">
    <property type="entry name" value="NPHP3_N"/>
    <property type="match status" value="1"/>
</dbReference>
<keyword evidence="5" id="KW-1185">Reference proteome</keyword>
<dbReference type="EMBL" id="JAACJK010000057">
    <property type="protein sequence ID" value="KAF5336969.1"/>
    <property type="molecule type" value="Genomic_DNA"/>
</dbReference>
<dbReference type="InterPro" id="IPR027417">
    <property type="entry name" value="P-loop_NTPase"/>
</dbReference>
<comment type="caution">
    <text evidence="4">The sequence shown here is derived from an EMBL/GenBank/DDBJ whole genome shotgun (WGS) entry which is preliminary data.</text>
</comment>
<dbReference type="OrthoDB" id="3018344at2759"/>
<name>A0A8H5C940_9AGAR</name>
<sequence length="820" mass="92589">MDNTMDVTLNRYSGGPAFFPNAGNFSIGTQHINVISGSREIPELQPIPGASHHRNRRVSPPDSKCCPGTRQQITHKVLQWAKDEQDDAKRQYLYWLYGPVGCGKSAIAQLVAEELERSDRLAASFFFFRGSGERSRISRFAVTLAQQMSETIPSTASFVQGAMKSMLGLRTAHLSLAVQFEKLIYKPLQAAIDGGLEANHFFIIVVDGLDECEDRADVSDFLDHALEYLDQHRGLPLRFLVFSRIEENIHSRLGTTESVHIEDLSDYPADSDIYSFLKAWFSQASRRNRVIQSYINQHGSWPPESDLLSLARHIKGSFIFASTLTKFILENTNDGLTPIERFPRALQMSPGLDGLYTEILKRSEHIPFFLDIISTLALLQEPLSISSLAGLLNLPSFKVINVLVNLQSIIQVPGNDRIPVTFFHVSLRDFLTSQIRARSLHASPLYHEYLAYRCLILLCGDNPHPLPESCMGYIHRAYRFHWRSFIDAYCQATTREAVGNLETRTGVLERFIPHYTQHHPRGECNASALHVLLQSKAAPEVLSSLIWHRQRLSNSSRNIPDEYLLSLINSTNILQSHPHLDIGAIMALILERLPPSDPPTRLLPYWDLVTEFLYLLSRPMTRQVHPLLGHLFWHWPRYLALALQRYSHITTRDIDSKNMLLPSRAAAHQKYDEMSDDFPFSGDSGAEFLQSAVQEAVDIVEAKFPGTINDDWQERLPDSSASSSTSPDISILDILQGYRYLISQMAQKNGPRAYLGYIRSSSNGLTSWEVILTLRESAPEAAPIMARLLRQYSPASIAAAEGRSNMTDVLRAHERKCVIM</sequence>
<dbReference type="Proteomes" id="UP000541558">
    <property type="component" value="Unassembled WGS sequence"/>
</dbReference>
<organism evidence="4 5">
    <name type="scientific">Ephemerocybe angulata</name>
    <dbReference type="NCBI Taxonomy" id="980116"/>
    <lineage>
        <taxon>Eukaryota</taxon>
        <taxon>Fungi</taxon>
        <taxon>Dikarya</taxon>
        <taxon>Basidiomycota</taxon>
        <taxon>Agaricomycotina</taxon>
        <taxon>Agaricomycetes</taxon>
        <taxon>Agaricomycetidae</taxon>
        <taxon>Agaricales</taxon>
        <taxon>Agaricineae</taxon>
        <taxon>Psathyrellaceae</taxon>
        <taxon>Ephemerocybe</taxon>
    </lineage>
</organism>
<feature type="region of interest" description="Disordered" evidence="2">
    <location>
        <begin position="45"/>
        <end position="68"/>
    </location>
</feature>
<proteinExistence type="predicted"/>
<protein>
    <recommendedName>
        <fullName evidence="3">Nephrocystin 3-like N-terminal domain-containing protein</fullName>
    </recommendedName>
</protein>
<feature type="domain" description="Nephrocystin 3-like N-terminal" evidence="3">
    <location>
        <begin position="76"/>
        <end position="244"/>
    </location>
</feature>